<dbReference type="EMBL" id="JH795863">
    <property type="protein sequence ID" value="EJU02028.1"/>
    <property type="molecule type" value="Genomic_DNA"/>
</dbReference>
<gene>
    <name evidence="1" type="ORF">DACRYDRAFT_22420</name>
</gene>
<keyword evidence="2" id="KW-1185">Reference proteome</keyword>
<name>M5GCX4_DACPD</name>
<proteinExistence type="predicted"/>
<sequence length="111" mass="12352">MPPAKFRGLSDTLGTLFQNDSFKFEMVGLTPENKHYNLQIKRVDGEDHVLAFIIAPRTAYATPSEFRRALKQSGREGGHKTELANGTLPFPTRAMIDVIIQPHGFIPPCSV</sequence>
<dbReference type="GeneID" id="63687850"/>
<organism evidence="1 2">
    <name type="scientific">Dacryopinax primogenitus (strain DJM 731)</name>
    <name type="common">Brown rot fungus</name>
    <dbReference type="NCBI Taxonomy" id="1858805"/>
    <lineage>
        <taxon>Eukaryota</taxon>
        <taxon>Fungi</taxon>
        <taxon>Dikarya</taxon>
        <taxon>Basidiomycota</taxon>
        <taxon>Agaricomycotina</taxon>
        <taxon>Dacrymycetes</taxon>
        <taxon>Dacrymycetales</taxon>
        <taxon>Dacrymycetaceae</taxon>
        <taxon>Dacryopinax</taxon>
    </lineage>
</organism>
<protein>
    <submittedName>
        <fullName evidence="1">Uncharacterized protein</fullName>
    </submittedName>
</protein>
<evidence type="ECO:0000313" key="1">
    <source>
        <dbReference type="EMBL" id="EJU02028.1"/>
    </source>
</evidence>
<dbReference type="Proteomes" id="UP000030653">
    <property type="component" value="Unassembled WGS sequence"/>
</dbReference>
<dbReference type="RefSeq" id="XP_040628925.1">
    <property type="nucleotide sequence ID" value="XM_040772788.1"/>
</dbReference>
<dbReference type="AlphaFoldDB" id="M5GCX4"/>
<dbReference type="HOGENOM" id="CLU_2158267_0_0_1"/>
<reference evidence="1 2" key="1">
    <citation type="journal article" date="2012" name="Science">
        <title>The Paleozoic origin of enzymatic lignin decomposition reconstructed from 31 fungal genomes.</title>
        <authorList>
            <person name="Floudas D."/>
            <person name="Binder M."/>
            <person name="Riley R."/>
            <person name="Barry K."/>
            <person name="Blanchette R.A."/>
            <person name="Henrissat B."/>
            <person name="Martinez A.T."/>
            <person name="Otillar R."/>
            <person name="Spatafora J.W."/>
            <person name="Yadav J.S."/>
            <person name="Aerts A."/>
            <person name="Benoit I."/>
            <person name="Boyd A."/>
            <person name="Carlson A."/>
            <person name="Copeland A."/>
            <person name="Coutinho P.M."/>
            <person name="de Vries R.P."/>
            <person name="Ferreira P."/>
            <person name="Findley K."/>
            <person name="Foster B."/>
            <person name="Gaskell J."/>
            <person name="Glotzer D."/>
            <person name="Gorecki P."/>
            <person name="Heitman J."/>
            <person name="Hesse C."/>
            <person name="Hori C."/>
            <person name="Igarashi K."/>
            <person name="Jurgens J.A."/>
            <person name="Kallen N."/>
            <person name="Kersten P."/>
            <person name="Kohler A."/>
            <person name="Kuees U."/>
            <person name="Kumar T.K.A."/>
            <person name="Kuo A."/>
            <person name="LaButti K."/>
            <person name="Larrondo L.F."/>
            <person name="Lindquist E."/>
            <person name="Ling A."/>
            <person name="Lombard V."/>
            <person name="Lucas S."/>
            <person name="Lundell T."/>
            <person name="Martin R."/>
            <person name="McLaughlin D.J."/>
            <person name="Morgenstern I."/>
            <person name="Morin E."/>
            <person name="Murat C."/>
            <person name="Nagy L.G."/>
            <person name="Nolan M."/>
            <person name="Ohm R.A."/>
            <person name="Patyshakuliyeva A."/>
            <person name="Rokas A."/>
            <person name="Ruiz-Duenas F.J."/>
            <person name="Sabat G."/>
            <person name="Salamov A."/>
            <person name="Samejima M."/>
            <person name="Schmutz J."/>
            <person name="Slot J.C."/>
            <person name="St John F."/>
            <person name="Stenlid J."/>
            <person name="Sun H."/>
            <person name="Sun S."/>
            <person name="Syed K."/>
            <person name="Tsang A."/>
            <person name="Wiebenga A."/>
            <person name="Young D."/>
            <person name="Pisabarro A."/>
            <person name="Eastwood D.C."/>
            <person name="Martin F."/>
            <person name="Cullen D."/>
            <person name="Grigoriev I.V."/>
            <person name="Hibbett D.S."/>
        </authorList>
    </citation>
    <scope>NUCLEOTIDE SEQUENCE [LARGE SCALE GENOMIC DNA]</scope>
    <source>
        <strain evidence="1 2">DJM-731 SS1</strain>
    </source>
</reference>
<evidence type="ECO:0000313" key="2">
    <source>
        <dbReference type="Proteomes" id="UP000030653"/>
    </source>
</evidence>
<accession>M5GCX4</accession>